<dbReference type="GO" id="GO:0003856">
    <property type="term" value="F:3-dehydroquinate synthase activity"/>
    <property type="evidence" value="ECO:0007669"/>
    <property type="project" value="TreeGrafter"/>
</dbReference>
<name>A0A369KSK9_9BACT</name>
<reference evidence="7" key="1">
    <citation type="submission" date="2018-04" db="EMBL/GenBank/DDBJ databases">
        <title>Draft genome sequence of the Candidatus Spirobacillus cienkowskii, a pathogen of freshwater Daphnia species, reconstructed from hemolymph metagenomic reads.</title>
        <authorList>
            <person name="Bresciani L."/>
            <person name="Lemos L.N."/>
            <person name="Wale N."/>
            <person name="Lin J.Y."/>
            <person name="Fernandes G.R."/>
            <person name="Duffy M.A."/>
            <person name="Rodrigues J.M."/>
        </authorList>
    </citation>
    <scope>NUCLEOTIDE SEQUENCE [LARGE SCALE GENOMIC DNA]</scope>
    <source>
        <strain evidence="7">Binning01</strain>
    </source>
</reference>
<protein>
    <submittedName>
        <fullName evidence="7">Uncharacterized protein</fullName>
    </submittedName>
</protein>
<dbReference type="PANTHER" id="PTHR43622">
    <property type="entry name" value="3-DEHYDROQUINATE SYNTHASE"/>
    <property type="match status" value="1"/>
</dbReference>
<dbReference type="Pfam" id="PF01761">
    <property type="entry name" value="DHQ_synthase"/>
    <property type="match status" value="1"/>
</dbReference>
<sequence length="418" mass="48568">MIDNAFIQFFDELKNILNRFFKLGYTRFSVPKKEISDRDEAYQLACQIYKRGFISFLDKNEKKSHDEISFLNTSNFIIKLNSQKKDELFLIIDKNFLTLHEDFNDAIKNFNFIIFESQESNKILETVFDLMQKIQPKVQTIYAIGGGIILDLVGFTCKLLNKEVVYVPTTILAAVDACIGGKTSVNYLPYGKNQIGFFSQPKEILFVPQFFETLPFHEKISGLGESLKHSWIFGTFLEDFYIFEKIYTETASLDDFKSLILKNIKYKTFITQEDPLELTSFRSILNFGHTFAHFLESICIQSKNYSIPHGIAVLYGIQFLLSANLINWPKSISNYKYLINSICKNFSIPIHKKITVHDIEFYLNQDKKNSHSHEITLILPEYGILNEKNDKSQVTNCIKRYSTNAVAFQMLEFMKSFE</sequence>
<evidence type="ECO:0000259" key="6">
    <source>
        <dbReference type="Pfam" id="PF24621"/>
    </source>
</evidence>
<dbReference type="InterPro" id="IPR056179">
    <property type="entry name" value="DHQS_C"/>
</dbReference>
<evidence type="ECO:0000256" key="1">
    <source>
        <dbReference type="ARBA" id="ARBA00001911"/>
    </source>
</evidence>
<dbReference type="Pfam" id="PF24621">
    <property type="entry name" value="DHQS_C"/>
    <property type="match status" value="1"/>
</dbReference>
<feature type="domain" description="3-dehydroquinate synthase C-terminal" evidence="6">
    <location>
        <begin position="222"/>
        <end position="369"/>
    </location>
</feature>
<dbReference type="InterPro" id="IPR030960">
    <property type="entry name" value="DHQS/DOIS_N"/>
</dbReference>
<dbReference type="Gene3D" id="1.20.1090.10">
    <property type="entry name" value="Dehydroquinate synthase-like - alpha domain"/>
    <property type="match status" value="1"/>
</dbReference>
<comment type="cofactor">
    <cofactor evidence="2">
        <name>Co(2+)</name>
        <dbReference type="ChEBI" id="CHEBI:48828"/>
    </cofactor>
</comment>
<keyword evidence="8" id="KW-1185">Reference proteome</keyword>
<feature type="domain" description="3-dehydroquinate synthase N-terminal" evidence="5">
    <location>
        <begin position="117"/>
        <end position="218"/>
    </location>
</feature>
<dbReference type="EMBL" id="QOVW01000061">
    <property type="protein sequence ID" value="RDB36380.1"/>
    <property type="molecule type" value="Genomic_DNA"/>
</dbReference>
<evidence type="ECO:0000256" key="4">
    <source>
        <dbReference type="ARBA" id="ARBA00023027"/>
    </source>
</evidence>
<evidence type="ECO:0000256" key="2">
    <source>
        <dbReference type="ARBA" id="ARBA00001941"/>
    </source>
</evidence>
<evidence type="ECO:0000256" key="3">
    <source>
        <dbReference type="ARBA" id="ARBA00022723"/>
    </source>
</evidence>
<evidence type="ECO:0000313" key="7">
    <source>
        <dbReference type="EMBL" id="RDB36380.1"/>
    </source>
</evidence>
<dbReference type="Proteomes" id="UP000253934">
    <property type="component" value="Unassembled WGS sequence"/>
</dbReference>
<gene>
    <name evidence="7" type="ORF">DCC88_05105</name>
</gene>
<evidence type="ECO:0000259" key="5">
    <source>
        <dbReference type="Pfam" id="PF01761"/>
    </source>
</evidence>
<comment type="cofactor">
    <cofactor evidence="1">
        <name>NAD(+)</name>
        <dbReference type="ChEBI" id="CHEBI:57540"/>
    </cofactor>
</comment>
<dbReference type="PANTHER" id="PTHR43622:SF1">
    <property type="entry name" value="3-DEHYDROQUINATE SYNTHASE"/>
    <property type="match status" value="1"/>
</dbReference>
<dbReference type="InterPro" id="IPR050071">
    <property type="entry name" value="Dehydroquinate_synthase"/>
</dbReference>
<dbReference type="SUPFAM" id="SSF56796">
    <property type="entry name" value="Dehydroquinate synthase-like"/>
    <property type="match status" value="1"/>
</dbReference>
<proteinExistence type="predicted"/>
<organism evidence="7 8">
    <name type="scientific">Spirobacillus cienkowskii</name>
    <dbReference type="NCBI Taxonomy" id="495820"/>
    <lineage>
        <taxon>Bacteria</taxon>
        <taxon>Pseudomonadati</taxon>
        <taxon>Bdellovibrionota</taxon>
        <taxon>Oligoflexia</taxon>
        <taxon>Silvanigrellales</taxon>
        <taxon>Spirobacillus</taxon>
    </lineage>
</organism>
<dbReference type="AlphaFoldDB" id="A0A369KSK9"/>
<dbReference type="Gene3D" id="3.40.50.1970">
    <property type="match status" value="1"/>
</dbReference>
<dbReference type="GO" id="GO:0046872">
    <property type="term" value="F:metal ion binding"/>
    <property type="evidence" value="ECO:0007669"/>
    <property type="project" value="UniProtKB-KW"/>
</dbReference>
<comment type="caution">
    <text evidence="7">The sequence shown here is derived from an EMBL/GenBank/DDBJ whole genome shotgun (WGS) entry which is preliminary data.</text>
</comment>
<keyword evidence="3" id="KW-0479">Metal-binding</keyword>
<accession>A0A369KSK9</accession>
<keyword evidence="4" id="KW-0520">NAD</keyword>
<evidence type="ECO:0000313" key="8">
    <source>
        <dbReference type="Proteomes" id="UP000253934"/>
    </source>
</evidence>